<evidence type="ECO:0000313" key="2">
    <source>
        <dbReference type="EMBL" id="TGE20210.1"/>
    </source>
</evidence>
<evidence type="ECO:0000256" key="1">
    <source>
        <dbReference type="SAM" id="MobiDB-lite"/>
    </source>
</evidence>
<evidence type="ECO:0000313" key="3">
    <source>
        <dbReference type="Proteomes" id="UP000297739"/>
    </source>
</evidence>
<dbReference type="SUPFAM" id="SSF48452">
    <property type="entry name" value="TPR-like"/>
    <property type="match status" value="1"/>
</dbReference>
<dbReference type="OrthoDB" id="597471at2"/>
<keyword evidence="3" id="KW-1185">Reference proteome</keyword>
<feature type="compositionally biased region" description="Basic and acidic residues" evidence="1">
    <location>
        <begin position="318"/>
        <end position="327"/>
    </location>
</feature>
<gene>
    <name evidence="2" type="ORF">E5J99_01210</name>
</gene>
<sequence>MRTLLLLLMLALPGWTSLTRIRDRNLVVEQAQAAYRQGNFAGASRLYRRALHELGATDEAVVLNLGHAYARAGDASQARAYYGRLLTSQVAATRSIARQQLAVLAAQAGEYAQAVSLLRQALLADASNAKARYNYEVVRDYLAQHPNEPRIPPAPKPQNQGAAAGAKNPANQPRPQPGPGRPGQRNNPNQPEDPRSAAEQRPDPSGQRPPTGQRLPEAGIQTNETFQLGQGARQRVAQGSQPGTTRGISTAADDAEKTGSAQRQAGTEQASLDETHLQTQRARLRQMNLSAGQARQLLDALRTAEEQYLQQRPRRAGQKADPKKPTW</sequence>
<dbReference type="RefSeq" id="WP_135495885.1">
    <property type="nucleotide sequence ID" value="NZ_SRLD01000001.1"/>
</dbReference>
<reference evidence="2 3" key="1">
    <citation type="submission" date="2019-04" db="EMBL/GenBank/DDBJ databases">
        <authorList>
            <person name="Feng G."/>
            <person name="Zhang J."/>
            <person name="Zhu H."/>
        </authorList>
    </citation>
    <scope>NUCLEOTIDE SEQUENCE [LARGE SCALE GENOMIC DNA]</scope>
    <source>
        <strain evidence="2 3">JCM 17223</strain>
    </source>
</reference>
<dbReference type="InterPro" id="IPR011990">
    <property type="entry name" value="TPR-like_helical_dom_sf"/>
</dbReference>
<proteinExistence type="predicted"/>
<feature type="region of interest" description="Disordered" evidence="1">
    <location>
        <begin position="145"/>
        <end position="278"/>
    </location>
</feature>
<feature type="compositionally biased region" description="Polar residues" evidence="1">
    <location>
        <begin position="259"/>
        <end position="278"/>
    </location>
</feature>
<feature type="compositionally biased region" description="Basic and acidic residues" evidence="1">
    <location>
        <begin position="192"/>
        <end position="202"/>
    </location>
</feature>
<name>A0A4Z0PR66_9BACT</name>
<dbReference type="AlphaFoldDB" id="A0A4Z0PR66"/>
<organism evidence="2 3">
    <name type="scientific">Hymenobacter elongatus</name>
    <dbReference type="NCBI Taxonomy" id="877208"/>
    <lineage>
        <taxon>Bacteria</taxon>
        <taxon>Pseudomonadati</taxon>
        <taxon>Bacteroidota</taxon>
        <taxon>Cytophagia</taxon>
        <taxon>Cytophagales</taxon>
        <taxon>Hymenobacteraceae</taxon>
        <taxon>Hymenobacter</taxon>
    </lineage>
</organism>
<dbReference type="Gene3D" id="1.25.40.10">
    <property type="entry name" value="Tetratricopeptide repeat domain"/>
    <property type="match status" value="1"/>
</dbReference>
<feature type="compositionally biased region" description="Polar residues" evidence="1">
    <location>
        <begin position="237"/>
        <end position="248"/>
    </location>
</feature>
<dbReference type="Proteomes" id="UP000297739">
    <property type="component" value="Unassembled WGS sequence"/>
</dbReference>
<protein>
    <submittedName>
        <fullName evidence="2">Uncharacterized protein</fullName>
    </submittedName>
</protein>
<feature type="region of interest" description="Disordered" evidence="1">
    <location>
        <begin position="305"/>
        <end position="327"/>
    </location>
</feature>
<comment type="caution">
    <text evidence="2">The sequence shown here is derived from an EMBL/GenBank/DDBJ whole genome shotgun (WGS) entry which is preliminary data.</text>
</comment>
<accession>A0A4Z0PR66</accession>
<dbReference type="EMBL" id="SRLD01000001">
    <property type="protein sequence ID" value="TGE20210.1"/>
    <property type="molecule type" value="Genomic_DNA"/>
</dbReference>